<dbReference type="GO" id="GO:0003689">
    <property type="term" value="F:DNA clamp loader activity"/>
    <property type="evidence" value="ECO:0007669"/>
    <property type="project" value="TreeGrafter"/>
</dbReference>
<reference evidence="2 3" key="1">
    <citation type="submission" date="2016-04" db="EMBL/GenBank/DDBJ databases">
        <title>The genome of Intoshia linei affirms orthonectids as highly simplified spiralians.</title>
        <authorList>
            <person name="Mikhailov K.V."/>
            <person name="Slusarev G.S."/>
            <person name="Nikitin M.A."/>
            <person name="Logacheva M.D."/>
            <person name="Penin A."/>
            <person name="Aleoshin V."/>
            <person name="Panchin Y.V."/>
        </authorList>
    </citation>
    <scope>NUCLEOTIDE SEQUENCE [LARGE SCALE GENOMIC DNA]</scope>
    <source>
        <strain evidence="2">Intl2013</strain>
        <tissue evidence="2">Whole animal</tissue>
    </source>
</reference>
<dbReference type="PANTHER" id="PTHR11669:SF1">
    <property type="entry name" value="REPLICATION FACTOR C SUBUNIT 3"/>
    <property type="match status" value="1"/>
</dbReference>
<dbReference type="FunFam" id="3.40.50.300:FF:000136">
    <property type="entry name" value="Replication factor C subunit 5"/>
    <property type="match status" value="1"/>
</dbReference>
<organism evidence="2 3">
    <name type="scientific">Intoshia linei</name>
    <dbReference type="NCBI Taxonomy" id="1819745"/>
    <lineage>
        <taxon>Eukaryota</taxon>
        <taxon>Metazoa</taxon>
        <taxon>Spiralia</taxon>
        <taxon>Lophotrochozoa</taxon>
        <taxon>Mesozoa</taxon>
        <taxon>Orthonectida</taxon>
        <taxon>Rhopaluridae</taxon>
        <taxon>Intoshia</taxon>
    </lineage>
</organism>
<keyword evidence="3" id="KW-1185">Reference proteome</keyword>
<dbReference type="CDD" id="cd00009">
    <property type="entry name" value="AAA"/>
    <property type="match status" value="1"/>
</dbReference>
<dbReference type="OrthoDB" id="761538at2759"/>
<feature type="non-terminal residue" evidence="2">
    <location>
        <position position="240"/>
    </location>
</feature>
<comment type="caution">
    <text evidence="2">The sequence shown here is derived from an EMBL/GenBank/DDBJ whole genome shotgun (WGS) entry which is preliminary data.</text>
</comment>
<accession>A0A177BDC3</accession>
<dbReference type="GO" id="GO:0006261">
    <property type="term" value="P:DNA-templated DNA replication"/>
    <property type="evidence" value="ECO:0007669"/>
    <property type="project" value="TreeGrafter"/>
</dbReference>
<dbReference type="PANTHER" id="PTHR11669">
    <property type="entry name" value="REPLICATION FACTOR C / DNA POLYMERASE III GAMMA-TAU SUBUNIT"/>
    <property type="match status" value="1"/>
</dbReference>
<dbReference type="SUPFAM" id="SSF52540">
    <property type="entry name" value="P-loop containing nucleoside triphosphate hydrolases"/>
    <property type="match status" value="1"/>
</dbReference>
<dbReference type="GO" id="GO:0005663">
    <property type="term" value="C:DNA replication factor C complex"/>
    <property type="evidence" value="ECO:0007669"/>
    <property type="project" value="TreeGrafter"/>
</dbReference>
<protein>
    <submittedName>
        <fullName evidence="2">Replication factor C subunit 5</fullName>
    </submittedName>
</protein>
<keyword evidence="1" id="KW-0235">DNA replication</keyword>
<dbReference type="Gene3D" id="3.40.50.300">
    <property type="entry name" value="P-loop containing nucleotide triphosphate hydrolases"/>
    <property type="match status" value="1"/>
</dbReference>
<evidence type="ECO:0000313" key="3">
    <source>
        <dbReference type="Proteomes" id="UP000078046"/>
    </source>
</evidence>
<dbReference type="GO" id="GO:0005634">
    <property type="term" value="C:nucleus"/>
    <property type="evidence" value="ECO:0007669"/>
    <property type="project" value="TreeGrafter"/>
</dbReference>
<dbReference type="GO" id="GO:0006281">
    <property type="term" value="P:DNA repair"/>
    <property type="evidence" value="ECO:0007669"/>
    <property type="project" value="TreeGrafter"/>
</dbReference>
<dbReference type="InterPro" id="IPR050238">
    <property type="entry name" value="DNA_Rep/Repair_Clamp_Loader"/>
</dbReference>
<dbReference type="AlphaFoldDB" id="A0A177BDC3"/>
<dbReference type="EMBL" id="LWCA01000042">
    <property type="protein sequence ID" value="OAF71541.1"/>
    <property type="molecule type" value="Genomic_DNA"/>
</dbReference>
<evidence type="ECO:0000313" key="2">
    <source>
        <dbReference type="EMBL" id="OAF71541.1"/>
    </source>
</evidence>
<proteinExistence type="predicted"/>
<name>A0A177BDC3_9BILA</name>
<gene>
    <name evidence="2" type="ORF">A3Q56_00649</name>
</gene>
<dbReference type="Pfam" id="PF13177">
    <property type="entry name" value="DNA_pol3_delta2"/>
    <property type="match status" value="1"/>
</dbReference>
<sequence length="240" mass="27539">MLWADQHRPIKFDSMILHRNIHDKLKSVAQDNCHLLFHGANGSGRHTLVKCLLRQIFGSQVEKVRIDSHEFKTPSNKTVEIETVSSNHHIVVNPSEAGIHDRVVVQELIKTMAKSRTLNIGNSKKFNVVVINDAQTLSFSAQNAMRRTMERYMGTCRIFFVTNSLTMITSAVQSRCFIVRVPSPNQDEFREILTEIFAREKKNIKYIDKFNNNEFIDSLMIESDYNLRKAILMAEAANTT</sequence>
<dbReference type="Proteomes" id="UP000078046">
    <property type="component" value="Unassembled WGS sequence"/>
</dbReference>
<evidence type="ECO:0000256" key="1">
    <source>
        <dbReference type="ARBA" id="ARBA00022705"/>
    </source>
</evidence>
<dbReference type="InterPro" id="IPR027417">
    <property type="entry name" value="P-loop_NTPase"/>
</dbReference>